<protein>
    <submittedName>
        <fullName evidence="2">ATPase MipZ family protein</fullName>
    </submittedName>
</protein>
<organism evidence="2 3">
    <name type="scientific">Anoxybacteroides amylolyticum</name>
    <dbReference type="NCBI Taxonomy" id="294699"/>
    <lineage>
        <taxon>Bacteria</taxon>
        <taxon>Bacillati</taxon>
        <taxon>Bacillota</taxon>
        <taxon>Bacilli</taxon>
        <taxon>Bacillales</taxon>
        <taxon>Anoxybacillaceae</taxon>
        <taxon>Anoxybacteroides</taxon>
    </lineage>
</organism>
<dbReference type="EMBL" id="CP015438">
    <property type="protein sequence ID" value="ANB61976.1"/>
    <property type="molecule type" value="Genomic_DNA"/>
</dbReference>
<keyword evidence="3" id="KW-1185">Reference proteome</keyword>
<accession>A0A160F663</accession>
<dbReference type="InterPro" id="IPR025669">
    <property type="entry name" value="AAA_dom"/>
</dbReference>
<gene>
    <name evidence="2" type="ORF">GFC30_1986</name>
</gene>
<dbReference type="PANTHER" id="PTHR13696">
    <property type="entry name" value="P-LOOP CONTAINING NUCLEOSIDE TRIPHOSPHATE HYDROLASE"/>
    <property type="match status" value="1"/>
</dbReference>
<proteinExistence type="predicted"/>
<dbReference type="PANTHER" id="PTHR13696:SF99">
    <property type="entry name" value="COBYRINIC ACID AC-DIAMIDE SYNTHASE"/>
    <property type="match status" value="1"/>
</dbReference>
<reference evidence="2 3" key="1">
    <citation type="journal article" date="2006" name="Syst. Appl. Microbiol.">
        <title>Anoxybacillus amylolyticus sp. nov., a thermophilic amylase producing bacterium isolated from Mount Rittmann (Antarctica).</title>
        <authorList>
            <person name="Poli A."/>
            <person name="Esposito E."/>
            <person name="Lama L."/>
            <person name="Orlando P."/>
            <person name="Nicolaus G."/>
            <person name="de Appolonia F."/>
            <person name="Gambacorta A."/>
            <person name="Nicolaus B."/>
        </authorList>
    </citation>
    <scope>NUCLEOTIDE SEQUENCE [LARGE SCALE GENOMIC DNA]</scope>
    <source>
        <strain evidence="2 3">DSM 15939</strain>
    </source>
</reference>
<dbReference type="PATRIC" id="fig|294699.3.peg.2040"/>
<dbReference type="InterPro" id="IPR027417">
    <property type="entry name" value="P-loop_NTPase"/>
</dbReference>
<evidence type="ECO:0000313" key="2">
    <source>
        <dbReference type="EMBL" id="ANB61976.1"/>
    </source>
</evidence>
<feature type="domain" description="AAA" evidence="1">
    <location>
        <begin position="5"/>
        <end position="226"/>
    </location>
</feature>
<evidence type="ECO:0000313" key="3">
    <source>
        <dbReference type="Proteomes" id="UP000076865"/>
    </source>
</evidence>
<dbReference type="RefSeq" id="WP_066324840.1">
    <property type="nucleotide sequence ID" value="NZ_CP015438.1"/>
</dbReference>
<dbReference type="CDD" id="cd02042">
    <property type="entry name" value="ParAB_family"/>
    <property type="match status" value="1"/>
</dbReference>
<dbReference type="Gene3D" id="3.40.50.300">
    <property type="entry name" value="P-loop containing nucleotide triphosphate hydrolases"/>
    <property type="match status" value="1"/>
</dbReference>
<dbReference type="Pfam" id="PF13614">
    <property type="entry name" value="AAA_31"/>
    <property type="match status" value="1"/>
</dbReference>
<dbReference type="InterPro" id="IPR050678">
    <property type="entry name" value="DNA_Partitioning_ATPase"/>
</dbReference>
<dbReference type="KEGG" id="aamy:GFC30_1986"/>
<dbReference type="AlphaFoldDB" id="A0A160F663"/>
<name>A0A160F663_9BACL</name>
<dbReference type="OrthoDB" id="9791162at2"/>
<evidence type="ECO:0000259" key="1">
    <source>
        <dbReference type="Pfam" id="PF13614"/>
    </source>
</evidence>
<sequence>MKKQAKVISVINWKGGVGKTTLTHHLAAGLQHISADEFEGFLGHRSLPKVLLVDADAQCNLSISCLTPERFAEMVYDSPTTIGTLKELFEQFLQNEQSTINVEQYILKACVKSGNDKVYDHIDLLPSHEDLIYTDMNIAVYSRPNFDQKLIGADIYKFQILNNILNAVKNQYDFILIDCPPNLNYVTQNALYASDFYLIPTIPDRLSSYGLSSITHKVRSLNDLFRSAAKMYKETKLIGIVLNQIREYGGKPKDTQDNIISTLKELFPTDIFEHYLTHGDGISRASAHSCPVFAFPHSNYTKQIDGVINITREFLNKLGDGVVV</sequence>
<dbReference type="Proteomes" id="UP000076865">
    <property type="component" value="Chromosome"/>
</dbReference>
<dbReference type="SUPFAM" id="SSF52540">
    <property type="entry name" value="P-loop containing nucleoside triphosphate hydrolases"/>
    <property type="match status" value="1"/>
</dbReference>